<dbReference type="PANTHER" id="PTHR22730:SF3">
    <property type="entry name" value="PROMININ-1"/>
    <property type="match status" value="1"/>
</dbReference>
<feature type="transmembrane region" description="Helical" evidence="7">
    <location>
        <begin position="98"/>
        <end position="124"/>
    </location>
</feature>
<protein>
    <submittedName>
        <fullName evidence="10">Prominin-1 isoform X2</fullName>
    </submittedName>
</protein>
<keyword evidence="8" id="KW-0732">Signal</keyword>
<evidence type="ECO:0000313" key="10">
    <source>
        <dbReference type="RefSeq" id="XP_008575882.1"/>
    </source>
</evidence>
<dbReference type="Pfam" id="PF05478">
    <property type="entry name" value="Prominin"/>
    <property type="match status" value="1"/>
</dbReference>
<name>A0ABM0R5J1_GALVR</name>
<keyword evidence="3 7" id="KW-0812">Transmembrane</keyword>
<feature type="signal peptide" evidence="8">
    <location>
        <begin position="1"/>
        <end position="20"/>
    </location>
</feature>
<gene>
    <name evidence="10" type="primary">PROM1</name>
</gene>
<evidence type="ECO:0000256" key="3">
    <source>
        <dbReference type="ARBA" id="ARBA00022692"/>
    </source>
</evidence>
<evidence type="ECO:0000256" key="7">
    <source>
        <dbReference type="SAM" id="Phobius"/>
    </source>
</evidence>
<evidence type="ECO:0000256" key="2">
    <source>
        <dbReference type="ARBA" id="ARBA00006058"/>
    </source>
</evidence>
<evidence type="ECO:0000256" key="6">
    <source>
        <dbReference type="ARBA" id="ARBA00023180"/>
    </source>
</evidence>
<accession>A0ABM0R5J1</accession>
<comment type="similarity">
    <text evidence="2">Belongs to the prominin family.</text>
</comment>
<evidence type="ECO:0000256" key="4">
    <source>
        <dbReference type="ARBA" id="ARBA00022989"/>
    </source>
</evidence>
<keyword evidence="5 7" id="KW-0472">Membrane</keyword>
<dbReference type="InterPro" id="IPR008795">
    <property type="entry name" value="Prominin"/>
</dbReference>
<feature type="transmembrane region" description="Helical" evidence="7">
    <location>
        <begin position="424"/>
        <end position="451"/>
    </location>
</feature>
<evidence type="ECO:0000313" key="9">
    <source>
        <dbReference type="Proteomes" id="UP000694923"/>
    </source>
</evidence>
<evidence type="ECO:0000256" key="5">
    <source>
        <dbReference type="ARBA" id="ARBA00023136"/>
    </source>
</evidence>
<dbReference type="RefSeq" id="XP_008575882.1">
    <property type="nucleotide sequence ID" value="XM_008577660.1"/>
</dbReference>
<evidence type="ECO:0000256" key="8">
    <source>
        <dbReference type="SAM" id="SignalP"/>
    </source>
</evidence>
<dbReference type="Proteomes" id="UP000694923">
    <property type="component" value="Unplaced"/>
</dbReference>
<feature type="transmembrane region" description="Helical" evidence="7">
    <location>
        <begin position="472"/>
        <end position="498"/>
    </location>
</feature>
<evidence type="ECO:0000256" key="1">
    <source>
        <dbReference type="ARBA" id="ARBA00004475"/>
    </source>
</evidence>
<keyword evidence="6" id="KW-0325">Glycoprotein</keyword>
<dbReference type="PANTHER" id="PTHR22730">
    <property type="entry name" value="PROMININ PROM PROTEIN"/>
    <property type="match status" value="1"/>
</dbReference>
<feature type="transmembrane region" description="Helical" evidence="7">
    <location>
        <begin position="145"/>
        <end position="169"/>
    </location>
</feature>
<feature type="chain" id="PRO_5046450229" evidence="8">
    <location>
        <begin position="21"/>
        <end position="847"/>
    </location>
</feature>
<comment type="subcellular location">
    <subcellularLocation>
        <location evidence="1">Cell projection</location>
        <location evidence="1">Microvillus membrane</location>
        <topology evidence="1">Multi-pass membrane protein</topology>
    </subcellularLocation>
</comment>
<keyword evidence="9" id="KW-1185">Reference proteome</keyword>
<proteinExistence type="inferred from homology"/>
<organism evidence="9 10">
    <name type="scientific">Galeopterus variegatus</name>
    <name type="common">Malayan flying lemur</name>
    <name type="synonym">Cynocephalus variegatus</name>
    <dbReference type="NCBI Taxonomy" id="482537"/>
    <lineage>
        <taxon>Eukaryota</taxon>
        <taxon>Metazoa</taxon>
        <taxon>Chordata</taxon>
        <taxon>Craniata</taxon>
        <taxon>Vertebrata</taxon>
        <taxon>Euteleostomi</taxon>
        <taxon>Mammalia</taxon>
        <taxon>Eutheria</taxon>
        <taxon>Euarchontoglires</taxon>
        <taxon>Dermoptera</taxon>
        <taxon>Cynocephalidae</taxon>
        <taxon>Galeopterus</taxon>
    </lineage>
</organism>
<dbReference type="GeneID" id="103594449"/>
<reference evidence="10" key="1">
    <citation type="submission" date="2025-08" db="UniProtKB">
        <authorList>
            <consortium name="RefSeq"/>
        </authorList>
    </citation>
    <scope>IDENTIFICATION</scope>
</reference>
<feature type="transmembrane region" description="Helical" evidence="7">
    <location>
        <begin position="783"/>
        <end position="803"/>
    </location>
</feature>
<keyword evidence="4 7" id="KW-1133">Transmembrane helix</keyword>
<sequence length="847" mass="96241">MAIIPGLLLQLGLCWKTISAGQSSPTDASGDLNYELPTSNYETQDNITSEPTDILFQMVRLFLKVVQPHAFPEDVFREIIQKKFEPTVDYEKVAYYEMGILICVLLGLLFIILMPVVGCFFFICRCSNKCGGEMHQRQKKNGLFLRKYFAISLLAICLIISFGIFYSVVANSHARNRVRKTRKLANSNFKDLRTLLNEPTEQIKYILAQYDTTKDKAFSDLNNINLLLGDKISEHLKPKVIPVLDEIKAMVTVITMTKEALENMNSSLNALSDGNVQLNRSLDNVKYNLQRSLSDPECSTYPVNETCSTIGMSLSQLGINADFSQLPFVDTELANVKNILRTNLDDLVQEGYKSFNEIPESIGSQTVDIVADVKMTLNTIGSDINNITQHIPIQNMLPTFTGYINNTESYVHYYLPRLEEYDSYWWLGCLIICFVGSLIVVFYYLGLLCGVYGYNRHATPTTRGCISNTGGIFLMVGVGLSFLFCWILMTIVVLTFFIGANVEKLICEPYANRRLFQVLDTPHLLNEDWKYYLSGMILNKSDIKLTFEQVYSDCKRDRSLYSAFQLENLFNISEHLSIKERAGSIGNEFENLNIKLNIVLMDAAGRKALQDFAECGIDKIDYNAYLAQSSKYPTKVNLLSFANDLEAKANQTNQGTLAQSLKRNAQDIKMIHEQQVVPMIESQNTLNQSVKTLQHINDGLMEKVTKILHSLDSVQNFITNTSSVIDEEIKRYGRTIARYYEQYMYWVEYSITEEMAACKPVATALDSAVDVFLCGYVISPLNLFWFGLGKATVFLLPALIFAVKLAKYYRRMDSEDMYDDMENGNNGYHKEHLYGIHNPVMTSQLYH</sequence>